<keyword evidence="1" id="KW-0472">Membrane</keyword>
<gene>
    <name evidence="2" type="ORF">N789_04510</name>
</gene>
<evidence type="ECO:0008006" key="4">
    <source>
        <dbReference type="Google" id="ProtNLM"/>
    </source>
</evidence>
<dbReference type="EMBL" id="AVCI01000045">
    <property type="protein sequence ID" value="KFN41153.1"/>
    <property type="molecule type" value="Genomic_DNA"/>
</dbReference>
<feature type="transmembrane region" description="Helical" evidence="1">
    <location>
        <begin position="105"/>
        <end position="122"/>
    </location>
</feature>
<proteinExistence type="predicted"/>
<dbReference type="OrthoDB" id="121772at2"/>
<dbReference type="Proteomes" id="UP000029385">
    <property type="component" value="Unassembled WGS sequence"/>
</dbReference>
<feature type="transmembrane region" description="Helical" evidence="1">
    <location>
        <begin position="128"/>
        <end position="145"/>
    </location>
</feature>
<dbReference type="InterPro" id="IPR021125">
    <property type="entry name" value="DUF2127"/>
</dbReference>
<name>A0A091ALT4_9GAMM</name>
<feature type="transmembrane region" description="Helical" evidence="1">
    <location>
        <begin position="12"/>
        <end position="34"/>
    </location>
</feature>
<evidence type="ECO:0000256" key="1">
    <source>
        <dbReference type="SAM" id="Phobius"/>
    </source>
</evidence>
<accession>A0A091ALT4</accession>
<dbReference type="Pfam" id="PF09900">
    <property type="entry name" value="DUF2127"/>
    <property type="match status" value="1"/>
</dbReference>
<dbReference type="PATRIC" id="fig|1121015.4.peg.2586"/>
<keyword evidence="1" id="KW-1133">Transmembrane helix</keyword>
<evidence type="ECO:0000313" key="3">
    <source>
        <dbReference type="Proteomes" id="UP000029385"/>
    </source>
</evidence>
<dbReference type="STRING" id="1121015.GCA_000420545_00175"/>
<protein>
    <recommendedName>
        <fullName evidence="4">DUF2127 domain-containing protein</fullName>
    </recommendedName>
</protein>
<sequence>MKKIELTPRRRLRIVACIDIFKGVVIIAITLGILSAHSHVLENGGVSLLRLLDLDPTLGAPRKFLAFLHAADDEHGLLSLAASIYALLRFVEAYGLWFTRDWARWLGLISSGMYVPFELYYFIKGPSWGTFSVLLVNLIVVWLLWPRRRLPSNQPKTPENA</sequence>
<keyword evidence="3" id="KW-1185">Reference proteome</keyword>
<dbReference type="RefSeq" id="WP_022967850.1">
    <property type="nucleotide sequence ID" value="NZ_ATVD01000001.1"/>
</dbReference>
<evidence type="ECO:0000313" key="2">
    <source>
        <dbReference type="EMBL" id="KFN41153.1"/>
    </source>
</evidence>
<organism evidence="2 3">
    <name type="scientific">Arenimonas oryziterrae DSM 21050 = YC6267</name>
    <dbReference type="NCBI Taxonomy" id="1121015"/>
    <lineage>
        <taxon>Bacteria</taxon>
        <taxon>Pseudomonadati</taxon>
        <taxon>Pseudomonadota</taxon>
        <taxon>Gammaproteobacteria</taxon>
        <taxon>Lysobacterales</taxon>
        <taxon>Lysobacteraceae</taxon>
        <taxon>Arenimonas</taxon>
    </lineage>
</organism>
<dbReference type="AlphaFoldDB" id="A0A091ALT4"/>
<keyword evidence="1" id="KW-0812">Transmembrane</keyword>
<feature type="transmembrane region" description="Helical" evidence="1">
    <location>
        <begin position="77"/>
        <end position="98"/>
    </location>
</feature>
<comment type="caution">
    <text evidence="2">The sequence shown here is derived from an EMBL/GenBank/DDBJ whole genome shotgun (WGS) entry which is preliminary data.</text>
</comment>
<reference evidence="2 3" key="1">
    <citation type="submission" date="2013-09" db="EMBL/GenBank/DDBJ databases">
        <title>Genome sequencing of Arenimonas oryziterrae.</title>
        <authorList>
            <person name="Chen F."/>
            <person name="Wang G."/>
        </authorList>
    </citation>
    <scope>NUCLEOTIDE SEQUENCE [LARGE SCALE GENOMIC DNA]</scope>
    <source>
        <strain evidence="2 3">YC6267</strain>
    </source>
</reference>
<dbReference type="eggNOG" id="COG3305">
    <property type="taxonomic scope" value="Bacteria"/>
</dbReference>